<dbReference type="HOGENOM" id="CLU_020336_7_1_1"/>
<organism evidence="2 3">
    <name type="scientific">Cladophialophora yegresii CBS 114405</name>
    <dbReference type="NCBI Taxonomy" id="1182544"/>
    <lineage>
        <taxon>Eukaryota</taxon>
        <taxon>Fungi</taxon>
        <taxon>Dikarya</taxon>
        <taxon>Ascomycota</taxon>
        <taxon>Pezizomycotina</taxon>
        <taxon>Eurotiomycetes</taxon>
        <taxon>Chaetothyriomycetidae</taxon>
        <taxon>Chaetothyriales</taxon>
        <taxon>Herpotrichiellaceae</taxon>
        <taxon>Cladophialophora</taxon>
    </lineage>
</organism>
<keyword evidence="3" id="KW-1185">Reference proteome</keyword>
<dbReference type="Gene3D" id="3.40.50.1820">
    <property type="entry name" value="alpha/beta hydrolase"/>
    <property type="match status" value="1"/>
</dbReference>
<evidence type="ECO:0000313" key="3">
    <source>
        <dbReference type="Proteomes" id="UP000019473"/>
    </source>
</evidence>
<name>W9VTY3_9EURO</name>
<dbReference type="eggNOG" id="KOG4178">
    <property type="taxonomic scope" value="Eukaryota"/>
</dbReference>
<dbReference type="GO" id="GO:0046464">
    <property type="term" value="P:acylglycerol catabolic process"/>
    <property type="evidence" value="ECO:0007669"/>
    <property type="project" value="TreeGrafter"/>
</dbReference>
<evidence type="ECO:0000259" key="1">
    <source>
        <dbReference type="Pfam" id="PF00561"/>
    </source>
</evidence>
<dbReference type="Proteomes" id="UP000019473">
    <property type="component" value="Unassembled WGS sequence"/>
</dbReference>
<protein>
    <recommendedName>
        <fullName evidence="1">AB hydrolase-1 domain-containing protein</fullName>
    </recommendedName>
</protein>
<dbReference type="InterPro" id="IPR000073">
    <property type="entry name" value="AB_hydrolase_1"/>
</dbReference>
<dbReference type="VEuPathDB" id="FungiDB:A1O7_06829"/>
<dbReference type="PRINTS" id="PR00111">
    <property type="entry name" value="ABHYDROLASE"/>
</dbReference>
<dbReference type="RefSeq" id="XP_007759019.1">
    <property type="nucleotide sequence ID" value="XM_007760829.1"/>
</dbReference>
<feature type="domain" description="AB hydrolase-1" evidence="1">
    <location>
        <begin position="41"/>
        <end position="144"/>
    </location>
</feature>
<dbReference type="PANTHER" id="PTHR43798">
    <property type="entry name" value="MONOACYLGLYCEROL LIPASE"/>
    <property type="match status" value="1"/>
</dbReference>
<sequence>MSDSSETVQIFNRVAKVQSEGSPRIFYVEALARQPKEKKGTILLIHGFPETSYQFRHVMKPFAEAGYHVIAPDKRGHGYSDKPVGDIHQQDPFTKKSLAQDLHTLVRMHVGIRDKIHIVGHDIGGMVAHAYVSQWPEHVETVTWGECPLPGSTAYDKNKHSRMLWHFDFQSHHPDLAVSLVQGKERIYLMHFFDRLAQNVQGAFPTDVVDFYVDRFSMPDALRCAFLTYRAFEKDADHNRKWREEKGKVSVRNMILIGENSIMGIGEADQMASEFYEDPTMGVVKDSGHYISEENPQGFVKQVLRFIEGWK</sequence>
<dbReference type="InterPro" id="IPR029058">
    <property type="entry name" value="AB_hydrolase_fold"/>
</dbReference>
<gene>
    <name evidence="2" type="ORF">A1O7_06829</name>
</gene>
<reference evidence="2 3" key="1">
    <citation type="submission" date="2013-03" db="EMBL/GenBank/DDBJ databases">
        <title>The Genome Sequence of Cladophialophora yegresii CBS 114405.</title>
        <authorList>
            <consortium name="The Broad Institute Genomics Platform"/>
            <person name="Cuomo C."/>
            <person name="de Hoog S."/>
            <person name="Gorbushina A."/>
            <person name="Walker B."/>
            <person name="Young S.K."/>
            <person name="Zeng Q."/>
            <person name="Gargeya S."/>
            <person name="Fitzgerald M."/>
            <person name="Haas B."/>
            <person name="Abouelleil A."/>
            <person name="Allen A.W."/>
            <person name="Alvarado L."/>
            <person name="Arachchi H.M."/>
            <person name="Berlin A.M."/>
            <person name="Chapman S.B."/>
            <person name="Gainer-Dewar J."/>
            <person name="Goldberg J."/>
            <person name="Griggs A."/>
            <person name="Gujja S."/>
            <person name="Hansen M."/>
            <person name="Howarth C."/>
            <person name="Imamovic A."/>
            <person name="Ireland A."/>
            <person name="Larimer J."/>
            <person name="McCowan C."/>
            <person name="Murphy C."/>
            <person name="Pearson M."/>
            <person name="Poon T.W."/>
            <person name="Priest M."/>
            <person name="Roberts A."/>
            <person name="Saif S."/>
            <person name="Shea T."/>
            <person name="Sisk P."/>
            <person name="Sykes S."/>
            <person name="Wortman J."/>
            <person name="Nusbaum C."/>
            <person name="Birren B."/>
        </authorList>
    </citation>
    <scope>NUCLEOTIDE SEQUENCE [LARGE SCALE GENOMIC DNA]</scope>
    <source>
        <strain evidence="2 3">CBS 114405</strain>
    </source>
</reference>
<evidence type="ECO:0000313" key="2">
    <source>
        <dbReference type="EMBL" id="EXJ56485.1"/>
    </source>
</evidence>
<dbReference type="Pfam" id="PF00561">
    <property type="entry name" value="Abhydrolase_1"/>
    <property type="match status" value="1"/>
</dbReference>
<comment type="caution">
    <text evidence="2">The sequence shown here is derived from an EMBL/GenBank/DDBJ whole genome shotgun (WGS) entry which is preliminary data.</text>
</comment>
<accession>W9VTY3</accession>
<dbReference type="InterPro" id="IPR050266">
    <property type="entry name" value="AB_hydrolase_sf"/>
</dbReference>
<dbReference type="InterPro" id="IPR000639">
    <property type="entry name" value="Epox_hydrolase-like"/>
</dbReference>
<dbReference type="GO" id="GO:0016020">
    <property type="term" value="C:membrane"/>
    <property type="evidence" value="ECO:0007669"/>
    <property type="project" value="TreeGrafter"/>
</dbReference>
<dbReference type="STRING" id="1182544.W9VTY3"/>
<dbReference type="EMBL" id="AMGW01000005">
    <property type="protein sequence ID" value="EXJ56485.1"/>
    <property type="molecule type" value="Genomic_DNA"/>
</dbReference>
<dbReference type="SUPFAM" id="SSF53474">
    <property type="entry name" value="alpha/beta-Hydrolases"/>
    <property type="match status" value="1"/>
</dbReference>
<dbReference type="AlphaFoldDB" id="W9VTY3"/>
<dbReference type="PRINTS" id="PR00412">
    <property type="entry name" value="EPOXHYDRLASE"/>
</dbReference>
<dbReference type="OrthoDB" id="284184at2759"/>
<proteinExistence type="predicted"/>
<dbReference type="GO" id="GO:0047372">
    <property type="term" value="F:monoacylglycerol lipase activity"/>
    <property type="evidence" value="ECO:0007669"/>
    <property type="project" value="TreeGrafter"/>
</dbReference>
<dbReference type="PANTHER" id="PTHR43798:SF33">
    <property type="entry name" value="HYDROLASE, PUTATIVE (AFU_ORTHOLOGUE AFUA_2G14860)-RELATED"/>
    <property type="match status" value="1"/>
</dbReference>
<dbReference type="GeneID" id="19181404"/>